<dbReference type="InterPro" id="IPR027417">
    <property type="entry name" value="P-loop_NTPase"/>
</dbReference>
<dbReference type="PANTHER" id="PTHR11649:SF13">
    <property type="entry name" value="ENGB-TYPE G DOMAIN-CONTAINING PROTEIN"/>
    <property type="match status" value="1"/>
</dbReference>
<keyword evidence="7 10" id="KW-0342">GTP-binding</keyword>
<keyword evidence="5 10" id="KW-0547">Nucleotide-binding</keyword>
<protein>
    <recommendedName>
        <fullName evidence="10">Probable GTP-binding protein EngB</fullName>
    </recommendedName>
</protein>
<keyword evidence="8 10" id="KW-0717">Septation</keyword>
<gene>
    <name evidence="10" type="primary">engB</name>
    <name evidence="12" type="ORF">H8J70_02375</name>
</gene>
<comment type="cofactor">
    <cofactor evidence="1">
        <name>Mg(2+)</name>
        <dbReference type="ChEBI" id="CHEBI:18420"/>
    </cofactor>
</comment>
<evidence type="ECO:0000313" key="13">
    <source>
        <dbReference type="Proteomes" id="UP000606870"/>
    </source>
</evidence>
<evidence type="ECO:0000256" key="2">
    <source>
        <dbReference type="ARBA" id="ARBA00009638"/>
    </source>
</evidence>
<keyword evidence="9 10" id="KW-0131">Cell cycle</keyword>
<organism evidence="12 13">
    <name type="scientific">Megasphaera hominis</name>
    <dbReference type="NCBI Taxonomy" id="159836"/>
    <lineage>
        <taxon>Bacteria</taxon>
        <taxon>Bacillati</taxon>
        <taxon>Bacillota</taxon>
        <taxon>Negativicutes</taxon>
        <taxon>Veillonellales</taxon>
        <taxon>Veillonellaceae</taxon>
        <taxon>Megasphaera</taxon>
    </lineage>
</organism>
<feature type="domain" description="EngB-type G" evidence="11">
    <location>
        <begin position="27"/>
        <end position="209"/>
    </location>
</feature>
<dbReference type="Gene3D" id="3.40.50.300">
    <property type="entry name" value="P-loop containing nucleotide triphosphate hydrolases"/>
    <property type="match status" value="1"/>
</dbReference>
<comment type="function">
    <text evidence="10">Necessary for normal cell division and for the maintenance of normal septation.</text>
</comment>
<dbReference type="InterPro" id="IPR006073">
    <property type="entry name" value="GTP-bd"/>
</dbReference>
<evidence type="ECO:0000256" key="5">
    <source>
        <dbReference type="ARBA" id="ARBA00022741"/>
    </source>
</evidence>
<evidence type="ECO:0000256" key="10">
    <source>
        <dbReference type="HAMAP-Rule" id="MF_00321"/>
    </source>
</evidence>
<dbReference type="EMBL" id="JACOGK010000005">
    <property type="protein sequence ID" value="MBC3536104.1"/>
    <property type="molecule type" value="Genomic_DNA"/>
</dbReference>
<keyword evidence="6" id="KW-0460">Magnesium</keyword>
<comment type="caution">
    <text evidence="12">The sequence shown here is derived from an EMBL/GenBank/DDBJ whole genome shotgun (WGS) entry which is preliminary data.</text>
</comment>
<evidence type="ECO:0000256" key="3">
    <source>
        <dbReference type="ARBA" id="ARBA00022618"/>
    </source>
</evidence>
<evidence type="ECO:0000256" key="8">
    <source>
        <dbReference type="ARBA" id="ARBA00023210"/>
    </source>
</evidence>
<evidence type="ECO:0000256" key="4">
    <source>
        <dbReference type="ARBA" id="ARBA00022723"/>
    </source>
</evidence>
<reference evidence="12 13" key="1">
    <citation type="submission" date="2020-08" db="EMBL/GenBank/DDBJ databases">
        <authorList>
            <person name="Liu C."/>
            <person name="Sun Q."/>
        </authorList>
    </citation>
    <scope>NUCLEOTIDE SEQUENCE [LARGE SCALE GENOMIC DNA]</scope>
    <source>
        <strain evidence="12 13">NSJ-59</strain>
    </source>
</reference>
<accession>A0ABR6VFZ7</accession>
<evidence type="ECO:0000313" key="12">
    <source>
        <dbReference type="EMBL" id="MBC3536104.1"/>
    </source>
</evidence>
<sequence>MTHGKLQIIQAKYTASAVRKDQYPTEGLPEIAFLGRSNVGKSSLINSLCGQRGLARVSGAPGKTQTINYFNVTLQEKTDAEEQRTPLFFVDLPGYGFAKTGGKNRQLWSHFIGEYITGSPNLSLLFLLVDLRHPGLDIDLQAYRWLADNEVPLQIIGTKADKLGRNDRSRNLAAVKRLFPAAFPPIAYSSLKQDGKNELLHMVYEALYE</sequence>
<name>A0ABR6VFZ7_9FIRM</name>
<dbReference type="Proteomes" id="UP000606870">
    <property type="component" value="Unassembled WGS sequence"/>
</dbReference>
<evidence type="ECO:0000259" key="11">
    <source>
        <dbReference type="PROSITE" id="PS51706"/>
    </source>
</evidence>
<evidence type="ECO:0000256" key="9">
    <source>
        <dbReference type="ARBA" id="ARBA00023306"/>
    </source>
</evidence>
<comment type="similarity">
    <text evidence="2 10">Belongs to the TRAFAC class TrmE-Era-EngA-EngB-Septin-like GTPase superfamily. EngB GTPase family.</text>
</comment>
<evidence type="ECO:0000256" key="1">
    <source>
        <dbReference type="ARBA" id="ARBA00001946"/>
    </source>
</evidence>
<evidence type="ECO:0000256" key="6">
    <source>
        <dbReference type="ARBA" id="ARBA00022842"/>
    </source>
</evidence>
<evidence type="ECO:0000256" key="7">
    <source>
        <dbReference type="ARBA" id="ARBA00023134"/>
    </source>
</evidence>
<dbReference type="RefSeq" id="WP_186502360.1">
    <property type="nucleotide sequence ID" value="NZ_JACOGK010000005.1"/>
</dbReference>
<dbReference type="CDD" id="cd01876">
    <property type="entry name" value="YihA_EngB"/>
    <property type="match status" value="1"/>
</dbReference>
<dbReference type="InterPro" id="IPR019987">
    <property type="entry name" value="GTP-bd_ribosome_bio_YsxC"/>
</dbReference>
<dbReference type="PROSITE" id="PS51706">
    <property type="entry name" value="G_ENGB"/>
    <property type="match status" value="1"/>
</dbReference>
<keyword evidence="3 10" id="KW-0132">Cell division</keyword>
<dbReference type="NCBIfam" id="TIGR03598">
    <property type="entry name" value="GTPase_YsxC"/>
    <property type="match status" value="1"/>
</dbReference>
<dbReference type="InterPro" id="IPR030393">
    <property type="entry name" value="G_ENGB_dom"/>
</dbReference>
<proteinExistence type="inferred from homology"/>
<dbReference type="HAMAP" id="MF_00321">
    <property type="entry name" value="GTPase_EngB"/>
    <property type="match status" value="1"/>
</dbReference>
<keyword evidence="4" id="KW-0479">Metal-binding</keyword>
<dbReference type="PANTHER" id="PTHR11649">
    <property type="entry name" value="MSS1/TRME-RELATED GTP-BINDING PROTEIN"/>
    <property type="match status" value="1"/>
</dbReference>
<keyword evidence="13" id="KW-1185">Reference proteome</keyword>
<dbReference type="SUPFAM" id="SSF52540">
    <property type="entry name" value="P-loop containing nucleoside triphosphate hydrolases"/>
    <property type="match status" value="1"/>
</dbReference>
<dbReference type="Pfam" id="PF01926">
    <property type="entry name" value="MMR_HSR1"/>
    <property type="match status" value="1"/>
</dbReference>